<sequence>MVNFNKQTQFLILFYIWSTTQTFFFVHADILDSNLGPIALTPGLRARFYEVSFDGSETAGGRQQYVTSKAYMTEGNYLGEVNGVTSLDVNYVRYLNPTIYGFRMDPNVKQFVIELRGYYKPQTTAGMRISSLVNAVKGCNDGAYDSSILSTYAKVSNKVYLNSTDSDKFCYQDNSATKPFATLFNELSSYSSDYMSVTGGKDTPIFTKNTYYPIRMVFLSRGAGLNALFFPNVNGNWMSFSGSTLFSNPNEDYDALDDNAETVFPGNCPQFTATTNNRAISFTNDVLVRRDECPVSSSSTSEIEFSSTSEVVSSSTSKSESSSTSEIVLSSISEIESSFISEEVSSSTAVMESSSTSEIISSSISEEMSTSTSDISESIATSEIVSSTNSEINSSSTSEEIPTSTSEIIVSSTSEIITSSAPESASTSEPIISSSSVIITSSSSDSEIIPNSTSEIISSSKTTISGSFIPSTSDIISYSSGISHTYTPDSSVSSSNPTTSKSSINSSISTSDHTSSSSNPISNTTSSTDLDMSSTFFESSITSLEDITSTYEPTTSSFLITNTTKVIGTSKQTITTDCDLCESNNGRTSHSTKTIVNPNISTVTQTKSVDGSIITIITLTSCEGPCKATKSGQATTSDKCIIITTNNNYETPLVTSELSSSCFPILVQTALSGTQATIITTFIASFEGHANILTLNPFIFVIMTFATFF</sequence>
<dbReference type="AlphaFoldDB" id="A0A8H2VJ14"/>
<proteinExistence type="predicted"/>
<gene>
    <name evidence="2" type="ORF">KABA2_09S05170</name>
</gene>
<evidence type="ECO:0000313" key="3">
    <source>
        <dbReference type="Proteomes" id="UP000644660"/>
    </source>
</evidence>
<evidence type="ECO:0000256" key="1">
    <source>
        <dbReference type="SAM" id="MobiDB-lite"/>
    </source>
</evidence>
<feature type="region of interest" description="Disordered" evidence="1">
    <location>
        <begin position="346"/>
        <end position="404"/>
    </location>
</feature>
<feature type="region of interest" description="Disordered" evidence="1">
    <location>
        <begin position="306"/>
        <end position="326"/>
    </location>
</feature>
<evidence type="ECO:0000313" key="2">
    <source>
        <dbReference type="EMBL" id="CAB4256460.1"/>
    </source>
</evidence>
<dbReference type="RefSeq" id="XP_041408304.1">
    <property type="nucleotide sequence ID" value="XM_041552370.1"/>
</dbReference>
<feature type="region of interest" description="Disordered" evidence="1">
    <location>
        <begin position="486"/>
        <end position="529"/>
    </location>
</feature>
<dbReference type="EMBL" id="CAEFZW010000009">
    <property type="protein sequence ID" value="CAB4256460.1"/>
    <property type="molecule type" value="Genomic_DNA"/>
</dbReference>
<dbReference type="GeneID" id="64859538"/>
<reference evidence="2 3" key="1">
    <citation type="submission" date="2020-05" db="EMBL/GenBank/DDBJ databases">
        <authorList>
            <person name="Casaregola S."/>
            <person name="Devillers H."/>
            <person name="Grondin C."/>
        </authorList>
    </citation>
    <scope>NUCLEOTIDE SEQUENCE [LARGE SCALE GENOMIC DNA]</scope>
    <source>
        <strain evidence="2 3">CLIB 1767</strain>
    </source>
</reference>
<protein>
    <submittedName>
        <fullName evidence="2">Uncharacterized protein</fullName>
    </submittedName>
</protein>
<dbReference type="OrthoDB" id="4071700at2759"/>
<keyword evidence="3" id="KW-1185">Reference proteome</keyword>
<dbReference type="Proteomes" id="UP000644660">
    <property type="component" value="Unassembled WGS sequence"/>
</dbReference>
<name>A0A8H2VJ14_9SACH</name>
<comment type="caution">
    <text evidence="2">The sequence shown here is derived from an EMBL/GenBank/DDBJ whole genome shotgun (WGS) entry which is preliminary data.</text>
</comment>
<organism evidence="2 3">
    <name type="scientific">Maudiozyma barnettii</name>
    <dbReference type="NCBI Taxonomy" id="61262"/>
    <lineage>
        <taxon>Eukaryota</taxon>
        <taxon>Fungi</taxon>
        <taxon>Dikarya</taxon>
        <taxon>Ascomycota</taxon>
        <taxon>Saccharomycotina</taxon>
        <taxon>Saccharomycetes</taxon>
        <taxon>Saccharomycetales</taxon>
        <taxon>Saccharomycetaceae</taxon>
        <taxon>Maudiozyma</taxon>
    </lineage>
</organism>
<accession>A0A8H2VJ14</accession>